<evidence type="ECO:0000256" key="5">
    <source>
        <dbReference type="ARBA" id="ARBA00023002"/>
    </source>
</evidence>
<keyword evidence="7 9" id="KW-0503">Monooxygenase</keyword>
<keyword evidence="10" id="KW-0812">Transmembrane</keyword>
<dbReference type="PRINTS" id="PR00463">
    <property type="entry name" value="EP450I"/>
</dbReference>
<dbReference type="GO" id="GO:0016705">
    <property type="term" value="F:oxidoreductase activity, acting on paired donors, with incorporation or reduction of molecular oxygen"/>
    <property type="evidence" value="ECO:0007669"/>
    <property type="project" value="InterPro"/>
</dbReference>
<dbReference type="InterPro" id="IPR002401">
    <property type="entry name" value="Cyt_P450_E_grp-I"/>
</dbReference>
<dbReference type="InterPro" id="IPR047146">
    <property type="entry name" value="Cyt_P450_E_CYP52_fungi"/>
</dbReference>
<comment type="similarity">
    <text evidence="2 9">Belongs to the cytochrome P450 family.</text>
</comment>
<evidence type="ECO:0000256" key="6">
    <source>
        <dbReference type="ARBA" id="ARBA00023004"/>
    </source>
</evidence>
<dbReference type="PANTHER" id="PTHR24287">
    <property type="entry name" value="P450, PUTATIVE (EUROFUNG)-RELATED"/>
    <property type="match status" value="1"/>
</dbReference>
<feature type="binding site" description="axial binding residue" evidence="8">
    <location>
        <position position="522"/>
    </location>
    <ligand>
        <name>heme</name>
        <dbReference type="ChEBI" id="CHEBI:30413"/>
    </ligand>
    <ligandPart>
        <name>Fe</name>
        <dbReference type="ChEBI" id="CHEBI:18248"/>
    </ligandPart>
</feature>
<evidence type="ECO:0000256" key="7">
    <source>
        <dbReference type="ARBA" id="ARBA00023033"/>
    </source>
</evidence>
<keyword evidence="6 8" id="KW-0408">Iron</keyword>
<dbReference type="EMBL" id="JARKIF010000009">
    <property type="protein sequence ID" value="KAJ7630253.1"/>
    <property type="molecule type" value="Genomic_DNA"/>
</dbReference>
<keyword evidence="4 8" id="KW-0479">Metal-binding</keyword>
<dbReference type="GO" id="GO:0004497">
    <property type="term" value="F:monooxygenase activity"/>
    <property type="evidence" value="ECO:0007669"/>
    <property type="project" value="UniProtKB-KW"/>
</dbReference>
<comment type="cofactor">
    <cofactor evidence="1 8">
        <name>heme</name>
        <dbReference type="ChEBI" id="CHEBI:30413"/>
    </cofactor>
</comment>
<dbReference type="PANTHER" id="PTHR24287:SF1">
    <property type="entry name" value="P450, PUTATIVE (EUROFUNG)-RELATED"/>
    <property type="match status" value="1"/>
</dbReference>
<comment type="caution">
    <text evidence="11">The sequence shown here is derived from an EMBL/GenBank/DDBJ whole genome shotgun (WGS) entry which is preliminary data.</text>
</comment>
<dbReference type="PRINTS" id="PR00385">
    <property type="entry name" value="P450"/>
</dbReference>
<evidence type="ECO:0000256" key="9">
    <source>
        <dbReference type="RuleBase" id="RU000461"/>
    </source>
</evidence>
<dbReference type="InterPro" id="IPR017972">
    <property type="entry name" value="Cyt_P450_CS"/>
</dbReference>
<evidence type="ECO:0000313" key="12">
    <source>
        <dbReference type="Proteomes" id="UP001221142"/>
    </source>
</evidence>
<dbReference type="CDD" id="cd11063">
    <property type="entry name" value="CYP52"/>
    <property type="match status" value="1"/>
</dbReference>
<keyword evidence="10" id="KW-0472">Membrane</keyword>
<keyword evidence="5 9" id="KW-0560">Oxidoreductase</keyword>
<evidence type="ECO:0000256" key="1">
    <source>
        <dbReference type="ARBA" id="ARBA00001971"/>
    </source>
</evidence>
<feature type="transmembrane region" description="Helical" evidence="10">
    <location>
        <begin position="40"/>
        <end position="59"/>
    </location>
</feature>
<dbReference type="GO" id="GO:0020037">
    <property type="term" value="F:heme binding"/>
    <property type="evidence" value="ECO:0007669"/>
    <property type="project" value="InterPro"/>
</dbReference>
<evidence type="ECO:0000313" key="11">
    <source>
        <dbReference type="EMBL" id="KAJ7630253.1"/>
    </source>
</evidence>
<evidence type="ECO:0000256" key="8">
    <source>
        <dbReference type="PIRSR" id="PIRSR602401-1"/>
    </source>
</evidence>
<evidence type="ECO:0000256" key="10">
    <source>
        <dbReference type="SAM" id="Phobius"/>
    </source>
</evidence>
<proteinExistence type="inferred from homology"/>
<dbReference type="SUPFAM" id="SSF48264">
    <property type="entry name" value="Cytochrome P450"/>
    <property type="match status" value="1"/>
</dbReference>
<keyword evidence="3 8" id="KW-0349">Heme</keyword>
<keyword evidence="10" id="KW-1133">Transmembrane helix</keyword>
<evidence type="ECO:0000256" key="2">
    <source>
        <dbReference type="ARBA" id="ARBA00010617"/>
    </source>
</evidence>
<name>A0AAD7FN89_9AGAR</name>
<dbReference type="InterPro" id="IPR001128">
    <property type="entry name" value="Cyt_P450"/>
</dbReference>
<keyword evidence="12" id="KW-1185">Reference proteome</keyword>
<organism evidence="11 12">
    <name type="scientific">Roridomyces roridus</name>
    <dbReference type="NCBI Taxonomy" id="1738132"/>
    <lineage>
        <taxon>Eukaryota</taxon>
        <taxon>Fungi</taxon>
        <taxon>Dikarya</taxon>
        <taxon>Basidiomycota</taxon>
        <taxon>Agaricomycotina</taxon>
        <taxon>Agaricomycetes</taxon>
        <taxon>Agaricomycetidae</taxon>
        <taxon>Agaricales</taxon>
        <taxon>Marasmiineae</taxon>
        <taxon>Mycenaceae</taxon>
        <taxon>Roridomyces</taxon>
    </lineage>
</organism>
<gene>
    <name evidence="11" type="ORF">FB45DRAFT_914982</name>
</gene>
<sequence>MALPPGILYLAKDLLPGILAPPLATWGIRLLVHRSTELQFSGLLFAAACFLSFPIVFTVKVQLKLYRDRCSAWVRGAILPPPVPSSVGGIDLVRKGLKDAKVTYPGEPLAVLAKTLGHTFCMRILFQDRFFTTEPEHLKIILATQFNNFEKGQDTQEIFGSLIGSGVFGADGDLWKFHRAMTRPFFKRDRVSDFELFDNHALVAIAQLKKRLAEGHPVDFQDLVSRFTTDSSGEFLFGHNPDTLQAFLPYPTGPSASSNVSTPSPSTRFATALSAAENIVFQRGSIGGAWALHPRDFWVDRMSEPMGVIRTFLDPILSGAVQRMGKVRNQEKLDVNGEVEREVQEGETLVEHLLNYTDDQTILRDEILNISVAARDTTSCLLTFTLYMLTQHPAVMATLRAEVLEVVGPARAPAPEDFREMKFLRAVLNETLRVYPPVPYNMRSTITPVTLPAPAGSGKPDFYIPAHSKVMYSVMAMQRRTDLWGPDAAEWDPDRFLDARLQKYLTPNPFIFLPFNAGPRICLGQQFAYHEASVFLVRLLQALSPSEEFCLADEVMEPVPSAWNIGEDQIGWKSREKVALRNHITLYVEGGFWIKMRDGEV</sequence>
<evidence type="ECO:0000256" key="4">
    <source>
        <dbReference type="ARBA" id="ARBA00022723"/>
    </source>
</evidence>
<reference evidence="11" key="1">
    <citation type="submission" date="2023-03" db="EMBL/GenBank/DDBJ databases">
        <title>Massive genome expansion in bonnet fungi (Mycena s.s.) driven by repeated elements and novel gene families across ecological guilds.</title>
        <authorList>
            <consortium name="Lawrence Berkeley National Laboratory"/>
            <person name="Harder C.B."/>
            <person name="Miyauchi S."/>
            <person name="Viragh M."/>
            <person name="Kuo A."/>
            <person name="Thoen E."/>
            <person name="Andreopoulos B."/>
            <person name="Lu D."/>
            <person name="Skrede I."/>
            <person name="Drula E."/>
            <person name="Henrissat B."/>
            <person name="Morin E."/>
            <person name="Kohler A."/>
            <person name="Barry K."/>
            <person name="LaButti K."/>
            <person name="Morin E."/>
            <person name="Salamov A."/>
            <person name="Lipzen A."/>
            <person name="Mereny Z."/>
            <person name="Hegedus B."/>
            <person name="Baldrian P."/>
            <person name="Stursova M."/>
            <person name="Weitz H."/>
            <person name="Taylor A."/>
            <person name="Grigoriev I.V."/>
            <person name="Nagy L.G."/>
            <person name="Martin F."/>
            <person name="Kauserud H."/>
        </authorList>
    </citation>
    <scope>NUCLEOTIDE SEQUENCE</scope>
    <source>
        <strain evidence="11">9284</strain>
    </source>
</reference>
<protein>
    <submittedName>
        <fullName evidence="11">Cytochrome P450 monooxygenase pc-3</fullName>
    </submittedName>
</protein>
<accession>A0AAD7FN89</accession>
<dbReference type="Proteomes" id="UP001221142">
    <property type="component" value="Unassembled WGS sequence"/>
</dbReference>
<dbReference type="Pfam" id="PF00067">
    <property type="entry name" value="p450"/>
    <property type="match status" value="2"/>
</dbReference>
<dbReference type="Gene3D" id="1.10.630.10">
    <property type="entry name" value="Cytochrome P450"/>
    <property type="match status" value="1"/>
</dbReference>
<evidence type="ECO:0000256" key="3">
    <source>
        <dbReference type="ARBA" id="ARBA00022617"/>
    </source>
</evidence>
<dbReference type="AlphaFoldDB" id="A0AAD7FN89"/>
<dbReference type="GO" id="GO:0005506">
    <property type="term" value="F:iron ion binding"/>
    <property type="evidence" value="ECO:0007669"/>
    <property type="project" value="InterPro"/>
</dbReference>
<dbReference type="PROSITE" id="PS00086">
    <property type="entry name" value="CYTOCHROME_P450"/>
    <property type="match status" value="1"/>
</dbReference>
<dbReference type="InterPro" id="IPR036396">
    <property type="entry name" value="Cyt_P450_sf"/>
</dbReference>